<dbReference type="Proteomes" id="UP000244855">
    <property type="component" value="Unassembled WGS sequence"/>
</dbReference>
<keyword evidence="6" id="KW-1185">Reference proteome</keyword>
<dbReference type="InterPro" id="IPR036388">
    <property type="entry name" value="WH-like_DNA-bd_sf"/>
</dbReference>
<dbReference type="SUPFAM" id="SSF53335">
    <property type="entry name" value="S-adenosyl-L-methionine-dependent methyltransferases"/>
    <property type="match status" value="1"/>
</dbReference>
<dbReference type="GO" id="GO:0008171">
    <property type="term" value="F:O-methyltransferase activity"/>
    <property type="evidence" value="ECO:0007669"/>
    <property type="project" value="InterPro"/>
</dbReference>
<dbReference type="AlphaFoldDB" id="A0A2V1DFT7"/>
<protein>
    <submittedName>
        <fullName evidence="5">Sterigmatocystin 8-O-methyltransferase</fullName>
    </submittedName>
</protein>
<evidence type="ECO:0000313" key="5">
    <source>
        <dbReference type="EMBL" id="PVH96453.1"/>
    </source>
</evidence>
<dbReference type="InterPro" id="IPR016461">
    <property type="entry name" value="COMT-like"/>
</dbReference>
<accession>A0A2V1DFT7</accession>
<dbReference type="Pfam" id="PF00891">
    <property type="entry name" value="Methyltransf_2"/>
    <property type="match status" value="1"/>
</dbReference>
<dbReference type="Gene3D" id="1.10.10.10">
    <property type="entry name" value="Winged helix-like DNA-binding domain superfamily/Winged helix DNA-binding domain"/>
    <property type="match status" value="1"/>
</dbReference>
<feature type="domain" description="O-methyltransferase C-terminal" evidence="4">
    <location>
        <begin position="189"/>
        <end position="396"/>
    </location>
</feature>
<dbReference type="PANTHER" id="PTHR43712:SF12">
    <property type="entry name" value="STERIGMATOCYSTIN 8-O-METHYLTRANSFERASE"/>
    <property type="match status" value="1"/>
</dbReference>
<evidence type="ECO:0000256" key="3">
    <source>
        <dbReference type="ARBA" id="ARBA00022691"/>
    </source>
</evidence>
<dbReference type="InterPro" id="IPR001077">
    <property type="entry name" value="COMT_C"/>
</dbReference>
<dbReference type="InterPro" id="IPR036390">
    <property type="entry name" value="WH_DNA-bd_sf"/>
</dbReference>
<dbReference type="Gene3D" id="3.40.50.150">
    <property type="entry name" value="Vaccinia Virus protein VP39"/>
    <property type="match status" value="1"/>
</dbReference>
<dbReference type="CDD" id="cd02440">
    <property type="entry name" value="AdoMet_MTases"/>
    <property type="match status" value="1"/>
</dbReference>
<gene>
    <name evidence="5" type="ORF">DM02DRAFT_535259</name>
</gene>
<evidence type="ECO:0000259" key="4">
    <source>
        <dbReference type="Pfam" id="PF00891"/>
    </source>
</evidence>
<dbReference type="SUPFAM" id="SSF46785">
    <property type="entry name" value="Winged helix' DNA-binding domain"/>
    <property type="match status" value="1"/>
</dbReference>
<name>A0A2V1DFT7_9PLEO</name>
<sequence>MSSSRIVQLAGIIQEHITKVDSYLSSHDLPKPSFDVSYPARVTLPPGIQESQDAVLEASDELTALLLGPAGSLIGKDRLTRGQFNSWTSTQVIERFGIAKAFPPGETATFEDIAQACSLPVPDTRRILRHAMTSYIFTEPSPGVVAHTAASKALAEIPTLAHCIGFLGNEMWPSASRVSDAMQKWPGSEEPNQAGFAIAYGTDMSMFDVVSRDPERAKRMAGAMSFMHSGPAYSMQHVVDTFGWGDAANGLLVDVGGGRGTIGAKIARLLPSISCIVQDLPDVIEGTEVPEDLRHGNRLRLMSHNFFEEQPVKGADIYYLRWVLHDWSDKYAVQILQNLVPALKKGARVLVSELCMPPPGMLSPYKERSVRTFDLGMKGIQNAKERDPEDWSLLFRIADARFKLQKIKKPSKANLSIICAIWEGDDMF</sequence>
<organism evidence="5 6">
    <name type="scientific">Periconia macrospinosa</name>
    <dbReference type="NCBI Taxonomy" id="97972"/>
    <lineage>
        <taxon>Eukaryota</taxon>
        <taxon>Fungi</taxon>
        <taxon>Dikarya</taxon>
        <taxon>Ascomycota</taxon>
        <taxon>Pezizomycotina</taxon>
        <taxon>Dothideomycetes</taxon>
        <taxon>Pleosporomycetidae</taxon>
        <taxon>Pleosporales</taxon>
        <taxon>Massarineae</taxon>
        <taxon>Periconiaceae</taxon>
        <taxon>Periconia</taxon>
    </lineage>
</organism>
<dbReference type="PANTHER" id="PTHR43712">
    <property type="entry name" value="PUTATIVE (AFU_ORTHOLOGUE AFUA_4G14580)-RELATED"/>
    <property type="match status" value="1"/>
</dbReference>
<reference evidence="5 6" key="1">
    <citation type="journal article" date="2018" name="Sci. Rep.">
        <title>Comparative genomics provides insights into the lifestyle and reveals functional heterogeneity of dark septate endophytic fungi.</title>
        <authorList>
            <person name="Knapp D.G."/>
            <person name="Nemeth J.B."/>
            <person name="Barry K."/>
            <person name="Hainaut M."/>
            <person name="Henrissat B."/>
            <person name="Johnson J."/>
            <person name="Kuo A."/>
            <person name="Lim J.H.P."/>
            <person name="Lipzen A."/>
            <person name="Nolan M."/>
            <person name="Ohm R.A."/>
            <person name="Tamas L."/>
            <person name="Grigoriev I.V."/>
            <person name="Spatafora J.W."/>
            <person name="Nagy L.G."/>
            <person name="Kovacs G.M."/>
        </authorList>
    </citation>
    <scope>NUCLEOTIDE SEQUENCE [LARGE SCALE GENOMIC DNA]</scope>
    <source>
        <strain evidence="5 6">DSE2036</strain>
    </source>
</reference>
<keyword evidence="1 5" id="KW-0489">Methyltransferase</keyword>
<dbReference type="InterPro" id="IPR029063">
    <property type="entry name" value="SAM-dependent_MTases_sf"/>
</dbReference>
<dbReference type="OrthoDB" id="1606438at2759"/>
<dbReference type="PROSITE" id="PS51683">
    <property type="entry name" value="SAM_OMT_II"/>
    <property type="match status" value="1"/>
</dbReference>
<keyword evidence="2 5" id="KW-0808">Transferase</keyword>
<evidence type="ECO:0000256" key="1">
    <source>
        <dbReference type="ARBA" id="ARBA00022603"/>
    </source>
</evidence>
<proteinExistence type="predicted"/>
<dbReference type="EMBL" id="KZ805464">
    <property type="protein sequence ID" value="PVH96453.1"/>
    <property type="molecule type" value="Genomic_DNA"/>
</dbReference>
<evidence type="ECO:0000256" key="2">
    <source>
        <dbReference type="ARBA" id="ARBA00022679"/>
    </source>
</evidence>
<keyword evidence="3" id="KW-0949">S-adenosyl-L-methionine</keyword>
<dbReference type="GO" id="GO:0032259">
    <property type="term" value="P:methylation"/>
    <property type="evidence" value="ECO:0007669"/>
    <property type="project" value="UniProtKB-KW"/>
</dbReference>
<evidence type="ECO:0000313" key="6">
    <source>
        <dbReference type="Proteomes" id="UP000244855"/>
    </source>
</evidence>